<evidence type="ECO:0000313" key="2">
    <source>
        <dbReference type="Proteomes" id="UP000691718"/>
    </source>
</evidence>
<gene>
    <name evidence="1" type="ORF">PAPOLLO_LOCUS20762</name>
</gene>
<name>A0A8S3XS85_PARAO</name>
<organism evidence="1 2">
    <name type="scientific">Parnassius apollo</name>
    <name type="common">Apollo butterfly</name>
    <name type="synonym">Papilio apollo</name>
    <dbReference type="NCBI Taxonomy" id="110799"/>
    <lineage>
        <taxon>Eukaryota</taxon>
        <taxon>Metazoa</taxon>
        <taxon>Ecdysozoa</taxon>
        <taxon>Arthropoda</taxon>
        <taxon>Hexapoda</taxon>
        <taxon>Insecta</taxon>
        <taxon>Pterygota</taxon>
        <taxon>Neoptera</taxon>
        <taxon>Endopterygota</taxon>
        <taxon>Lepidoptera</taxon>
        <taxon>Glossata</taxon>
        <taxon>Ditrysia</taxon>
        <taxon>Papilionoidea</taxon>
        <taxon>Papilionidae</taxon>
        <taxon>Parnassiinae</taxon>
        <taxon>Parnassini</taxon>
        <taxon>Parnassius</taxon>
        <taxon>Parnassius</taxon>
    </lineage>
</organism>
<proteinExistence type="predicted"/>
<dbReference type="Proteomes" id="UP000691718">
    <property type="component" value="Unassembled WGS sequence"/>
</dbReference>
<protein>
    <submittedName>
        <fullName evidence="1">(apollo) hypothetical protein</fullName>
    </submittedName>
</protein>
<sequence>MDDGQIHKRPLPGGLLALDPRACESPPSTTTWQPLTSIIPPNGLVSAGSYQTQQTAPAASRILRELRTMAMNKNALRAYFGTKVGCFVYQATVHQLYADLEMSITVTLQNLANLVRHTVRCAQKYLMTPYSNGYEVRPFSCRMKILRPEMRLYELQSNLHT</sequence>
<evidence type="ECO:0000313" key="1">
    <source>
        <dbReference type="EMBL" id="CAG5036238.1"/>
    </source>
</evidence>
<accession>A0A8S3XS85</accession>
<dbReference type="AlphaFoldDB" id="A0A8S3XS85"/>
<keyword evidence="2" id="KW-1185">Reference proteome</keyword>
<reference evidence="1" key="1">
    <citation type="submission" date="2021-04" db="EMBL/GenBank/DDBJ databases">
        <authorList>
            <person name="Tunstrom K."/>
        </authorList>
    </citation>
    <scope>NUCLEOTIDE SEQUENCE</scope>
</reference>
<comment type="caution">
    <text evidence="1">The sequence shown here is derived from an EMBL/GenBank/DDBJ whole genome shotgun (WGS) entry which is preliminary data.</text>
</comment>
<dbReference type="EMBL" id="CAJQZP010001280">
    <property type="protein sequence ID" value="CAG5036238.1"/>
    <property type="molecule type" value="Genomic_DNA"/>
</dbReference>
<dbReference type="OrthoDB" id="6931010at2759"/>